<organism evidence="8 9">
    <name type="scientific">Arsenicicoccus piscis</name>
    <dbReference type="NCBI Taxonomy" id="673954"/>
    <lineage>
        <taxon>Bacteria</taxon>
        <taxon>Bacillati</taxon>
        <taxon>Actinomycetota</taxon>
        <taxon>Actinomycetes</taxon>
        <taxon>Micrococcales</taxon>
        <taxon>Intrasporangiaceae</taxon>
        <taxon>Arsenicicoccus</taxon>
    </lineage>
</organism>
<dbReference type="InterPro" id="IPR015797">
    <property type="entry name" value="NUDIX_hydrolase-like_dom_sf"/>
</dbReference>
<protein>
    <submittedName>
        <fullName evidence="8">Coenzyme A pyrophosphatase</fullName>
    </submittedName>
</protein>
<dbReference type="SUPFAM" id="SSF55811">
    <property type="entry name" value="Nudix"/>
    <property type="match status" value="1"/>
</dbReference>
<sequence length="217" mass="23980">MNAPVPDWLQTLSQRLQETPAEGYSAHLPPREGARRRAAVLVLVAPNEQDAQRQDVVLTERAHTMRSHPGQVAFPGGSIDPGDTGPVAAALREAREEVGLHDDTVEVLSTLPELYMPHRFFGVTPVLGWWQQPHPIGPAQPEEVASVFRAPIDELVDPASRFTVTHPSGYVGPAFEIDGLLVWGFTAGVISRLLTFAGLEQQWDSNRREVLPERFWS</sequence>
<name>A0ABQ6HU03_9MICO</name>
<evidence type="ECO:0000259" key="7">
    <source>
        <dbReference type="PROSITE" id="PS51462"/>
    </source>
</evidence>
<dbReference type="Gene3D" id="3.90.79.10">
    <property type="entry name" value="Nucleoside Triphosphate Pyrophosphohydrolase"/>
    <property type="match status" value="1"/>
</dbReference>
<dbReference type="Proteomes" id="UP001157109">
    <property type="component" value="Unassembled WGS sequence"/>
</dbReference>
<dbReference type="CDD" id="cd03426">
    <property type="entry name" value="NUDIX_CoAse_Nudt7"/>
    <property type="match status" value="1"/>
</dbReference>
<comment type="cofactor">
    <cofactor evidence="2">
        <name>Mg(2+)</name>
        <dbReference type="ChEBI" id="CHEBI:18420"/>
    </cofactor>
</comment>
<keyword evidence="9" id="KW-1185">Reference proteome</keyword>
<proteinExistence type="predicted"/>
<evidence type="ECO:0000256" key="4">
    <source>
        <dbReference type="ARBA" id="ARBA00022801"/>
    </source>
</evidence>
<keyword evidence="4" id="KW-0378">Hydrolase</keyword>
<accession>A0ABQ6HU03</accession>
<evidence type="ECO:0000313" key="9">
    <source>
        <dbReference type="Proteomes" id="UP001157109"/>
    </source>
</evidence>
<dbReference type="PANTHER" id="PTHR12992:SF11">
    <property type="entry name" value="MITOCHONDRIAL COENZYME A DIPHOSPHATASE NUDT8"/>
    <property type="match status" value="1"/>
</dbReference>
<evidence type="ECO:0000256" key="6">
    <source>
        <dbReference type="ARBA" id="ARBA00023211"/>
    </source>
</evidence>
<dbReference type="PANTHER" id="PTHR12992">
    <property type="entry name" value="NUDIX HYDROLASE"/>
    <property type="match status" value="1"/>
</dbReference>
<dbReference type="PROSITE" id="PS51462">
    <property type="entry name" value="NUDIX"/>
    <property type="match status" value="1"/>
</dbReference>
<comment type="caution">
    <text evidence="8">The sequence shown here is derived from an EMBL/GenBank/DDBJ whole genome shotgun (WGS) entry which is preliminary data.</text>
</comment>
<evidence type="ECO:0000256" key="3">
    <source>
        <dbReference type="ARBA" id="ARBA00022723"/>
    </source>
</evidence>
<dbReference type="RefSeq" id="WP_241441331.1">
    <property type="nucleotide sequence ID" value="NZ_BSUJ01000001.1"/>
</dbReference>
<evidence type="ECO:0000256" key="5">
    <source>
        <dbReference type="ARBA" id="ARBA00022842"/>
    </source>
</evidence>
<evidence type="ECO:0000256" key="2">
    <source>
        <dbReference type="ARBA" id="ARBA00001946"/>
    </source>
</evidence>
<gene>
    <name evidence="8" type="ORF">GCM10025862_30250</name>
</gene>
<evidence type="ECO:0000256" key="1">
    <source>
        <dbReference type="ARBA" id="ARBA00001936"/>
    </source>
</evidence>
<feature type="domain" description="Nudix hydrolase" evidence="7">
    <location>
        <begin position="34"/>
        <end position="176"/>
    </location>
</feature>
<dbReference type="InterPro" id="IPR000086">
    <property type="entry name" value="NUDIX_hydrolase_dom"/>
</dbReference>
<dbReference type="EMBL" id="BSUJ01000001">
    <property type="protein sequence ID" value="GMA21004.1"/>
    <property type="molecule type" value="Genomic_DNA"/>
</dbReference>
<dbReference type="InterPro" id="IPR045121">
    <property type="entry name" value="CoAse"/>
</dbReference>
<evidence type="ECO:0000313" key="8">
    <source>
        <dbReference type="EMBL" id="GMA21004.1"/>
    </source>
</evidence>
<keyword evidence="5" id="KW-0460">Magnesium</keyword>
<keyword evidence="3" id="KW-0479">Metal-binding</keyword>
<reference evidence="9" key="1">
    <citation type="journal article" date="2019" name="Int. J. Syst. Evol. Microbiol.">
        <title>The Global Catalogue of Microorganisms (GCM) 10K type strain sequencing project: providing services to taxonomists for standard genome sequencing and annotation.</title>
        <authorList>
            <consortium name="The Broad Institute Genomics Platform"/>
            <consortium name="The Broad Institute Genome Sequencing Center for Infectious Disease"/>
            <person name="Wu L."/>
            <person name="Ma J."/>
        </authorList>
    </citation>
    <scope>NUCLEOTIDE SEQUENCE [LARGE SCALE GENOMIC DNA]</scope>
    <source>
        <strain evidence="9">NBRC 105830</strain>
    </source>
</reference>
<dbReference type="Pfam" id="PF00293">
    <property type="entry name" value="NUDIX"/>
    <property type="match status" value="1"/>
</dbReference>
<keyword evidence="6" id="KW-0464">Manganese</keyword>
<comment type="cofactor">
    <cofactor evidence="1">
        <name>Mn(2+)</name>
        <dbReference type="ChEBI" id="CHEBI:29035"/>
    </cofactor>
</comment>